<protein>
    <submittedName>
        <fullName evidence="3">Di-trans,poly-cis-decaprenylcistransferase</fullName>
        <ecNumber evidence="3">2.5.1.31</ecNumber>
    </submittedName>
</protein>
<dbReference type="InterPro" id="IPR036424">
    <property type="entry name" value="UPP_synth-like_sf"/>
</dbReference>
<gene>
    <name evidence="3" type="primary">uppS</name>
    <name evidence="3" type="ORF">ENG63_05315</name>
</gene>
<proteinExistence type="inferred from homology"/>
<dbReference type="Gene3D" id="3.40.1180.10">
    <property type="entry name" value="Decaprenyl diphosphate synthase-like"/>
    <property type="match status" value="1"/>
</dbReference>
<dbReference type="GO" id="GO:0016094">
    <property type="term" value="P:polyprenol biosynthetic process"/>
    <property type="evidence" value="ECO:0007669"/>
    <property type="project" value="TreeGrafter"/>
</dbReference>
<evidence type="ECO:0000256" key="1">
    <source>
        <dbReference type="ARBA" id="ARBA00022679"/>
    </source>
</evidence>
<accession>A0A7C0U2V7</accession>
<dbReference type="GO" id="GO:0008834">
    <property type="term" value="F:ditrans,polycis-undecaprenyl-diphosphate synthase [(2E,6E)-farnesyl-diphosphate specific] activity"/>
    <property type="evidence" value="ECO:0007669"/>
    <property type="project" value="UniProtKB-EC"/>
</dbReference>
<dbReference type="PANTHER" id="PTHR10291:SF43">
    <property type="entry name" value="DEHYDRODOLICHYL DIPHOSPHATE SYNTHASE COMPLEX SUBUNIT DHDDS"/>
    <property type="match status" value="1"/>
</dbReference>
<dbReference type="CDD" id="cd00475">
    <property type="entry name" value="Cis_IPPS"/>
    <property type="match status" value="1"/>
</dbReference>
<comment type="caution">
    <text evidence="3">The sequence shown here is derived from an EMBL/GenBank/DDBJ whole genome shotgun (WGS) entry which is preliminary data.</text>
</comment>
<sequence>MEKLVVAVIPDGNRRFAEKKGISYREAYSMGANHIENLFHWARKRDIRSLIVWALSTDNFKKRSLMEKRILFNIFVKKVEKYLRKKLEGVNVYFIGQIYKLPNNVKNAVRRLEEEYNSVIKPLKIYILLNYSGEAELLSAFNNRKNKTKSLRDSLWLKEDIDLIIRTGGERRLSNFAIYQSRYAELYFIDKLFPEVTVKDLDKALEHFYKVERRFGR</sequence>
<dbReference type="SUPFAM" id="SSF64005">
    <property type="entry name" value="Undecaprenyl diphosphate synthase"/>
    <property type="match status" value="1"/>
</dbReference>
<dbReference type="Proteomes" id="UP000886289">
    <property type="component" value="Unassembled WGS sequence"/>
</dbReference>
<dbReference type="InterPro" id="IPR001441">
    <property type="entry name" value="UPP_synth-like"/>
</dbReference>
<dbReference type="EC" id="2.5.1.31" evidence="3"/>
<dbReference type="NCBIfam" id="TIGR00055">
    <property type="entry name" value="uppS"/>
    <property type="match status" value="1"/>
</dbReference>
<evidence type="ECO:0000313" key="3">
    <source>
        <dbReference type="EMBL" id="HDD44262.1"/>
    </source>
</evidence>
<dbReference type="AlphaFoldDB" id="A0A7C0U2V7"/>
<dbReference type="EMBL" id="DRBS01000206">
    <property type="protein sequence ID" value="HDD44262.1"/>
    <property type="molecule type" value="Genomic_DNA"/>
</dbReference>
<evidence type="ECO:0000256" key="2">
    <source>
        <dbReference type="ARBA" id="ARBA00038453"/>
    </source>
</evidence>
<keyword evidence="1 3" id="KW-0808">Transferase</keyword>
<organism evidence="3">
    <name type="scientific">Desulfofervidus auxilii</name>
    <dbReference type="NCBI Taxonomy" id="1621989"/>
    <lineage>
        <taxon>Bacteria</taxon>
        <taxon>Pseudomonadati</taxon>
        <taxon>Thermodesulfobacteriota</taxon>
        <taxon>Candidatus Desulfofervidia</taxon>
        <taxon>Candidatus Desulfofervidales</taxon>
        <taxon>Candidatus Desulfofervidaceae</taxon>
        <taxon>Candidatus Desulfofervidus</taxon>
    </lineage>
</organism>
<comment type="similarity">
    <text evidence="2">Belongs to the UPP synthase family. Z-FPP synthase subfamily.</text>
</comment>
<name>A0A7C0U2V7_DESA2</name>
<dbReference type="PANTHER" id="PTHR10291">
    <property type="entry name" value="DEHYDRODOLICHYL DIPHOSPHATE SYNTHASE FAMILY MEMBER"/>
    <property type="match status" value="1"/>
</dbReference>
<dbReference type="Pfam" id="PF01255">
    <property type="entry name" value="Prenyltransf"/>
    <property type="match status" value="1"/>
</dbReference>
<reference evidence="3" key="1">
    <citation type="journal article" date="2020" name="mSystems">
        <title>Genome- and Community-Level Interaction Insights into Carbon Utilization and Element Cycling Functions of Hydrothermarchaeota in Hydrothermal Sediment.</title>
        <authorList>
            <person name="Zhou Z."/>
            <person name="Liu Y."/>
            <person name="Xu W."/>
            <person name="Pan J."/>
            <person name="Luo Z.H."/>
            <person name="Li M."/>
        </authorList>
    </citation>
    <scope>NUCLEOTIDE SEQUENCE [LARGE SCALE GENOMIC DNA]</scope>
    <source>
        <strain evidence="3">HyVt-233</strain>
    </source>
</reference>